<keyword evidence="9" id="KW-1185">Reference proteome</keyword>
<dbReference type="Proteomes" id="UP000037460">
    <property type="component" value="Unassembled WGS sequence"/>
</dbReference>
<evidence type="ECO:0000256" key="6">
    <source>
        <dbReference type="ARBA" id="ARBA00049274"/>
    </source>
</evidence>
<reference evidence="9" key="1">
    <citation type="journal article" date="2015" name="PLoS Genet.">
        <title>Genome Sequence and Transcriptome Analyses of Chrysochromulina tobin: Metabolic Tools for Enhanced Algal Fitness in the Prominent Order Prymnesiales (Haptophyceae).</title>
        <authorList>
            <person name="Hovde B.T."/>
            <person name="Deodato C.R."/>
            <person name="Hunsperger H.M."/>
            <person name="Ryken S.A."/>
            <person name="Yost W."/>
            <person name="Jha R.K."/>
            <person name="Patterson J."/>
            <person name="Monnat R.J. Jr."/>
            <person name="Barlow S.B."/>
            <person name="Starkenburg S.R."/>
            <person name="Cattolico R.A."/>
        </authorList>
    </citation>
    <scope>NUCLEOTIDE SEQUENCE</scope>
    <source>
        <strain evidence="9">CCMP291</strain>
    </source>
</reference>
<keyword evidence="2 8" id="KW-0436">Ligase</keyword>
<evidence type="ECO:0000256" key="2">
    <source>
        <dbReference type="ARBA" id="ARBA00022598"/>
    </source>
</evidence>
<dbReference type="GO" id="GO:0005634">
    <property type="term" value="C:nucleus"/>
    <property type="evidence" value="ECO:0007669"/>
    <property type="project" value="InterPro"/>
</dbReference>
<evidence type="ECO:0000256" key="7">
    <source>
        <dbReference type="SAM" id="MobiDB-lite"/>
    </source>
</evidence>
<dbReference type="PROSITE" id="PS51221">
    <property type="entry name" value="TTL"/>
    <property type="match status" value="1"/>
</dbReference>
<dbReference type="InterPro" id="IPR002164">
    <property type="entry name" value="NAP_family"/>
</dbReference>
<dbReference type="GO" id="GO:0006334">
    <property type="term" value="P:nucleosome assembly"/>
    <property type="evidence" value="ECO:0007669"/>
    <property type="project" value="InterPro"/>
</dbReference>
<evidence type="ECO:0000313" key="8">
    <source>
        <dbReference type="EMBL" id="KOO20989.1"/>
    </source>
</evidence>
<dbReference type="EMBL" id="JWZX01003398">
    <property type="protein sequence ID" value="KOO20989.1"/>
    <property type="molecule type" value="Genomic_DNA"/>
</dbReference>
<protein>
    <recommendedName>
        <fullName evidence="5">Tubulin--tyrosine ligase-like protein 5</fullName>
    </recommendedName>
</protein>
<evidence type="ECO:0000256" key="3">
    <source>
        <dbReference type="ARBA" id="ARBA00022741"/>
    </source>
</evidence>
<evidence type="ECO:0000256" key="1">
    <source>
        <dbReference type="ARBA" id="ARBA00009947"/>
    </source>
</evidence>
<feature type="compositionally biased region" description="Basic and acidic residues" evidence="7">
    <location>
        <begin position="614"/>
        <end position="627"/>
    </location>
</feature>
<dbReference type="InterPro" id="IPR037231">
    <property type="entry name" value="NAP-like_sf"/>
</dbReference>
<dbReference type="GO" id="GO:0070740">
    <property type="term" value="F:tubulin-glutamic acid ligase activity"/>
    <property type="evidence" value="ECO:0007669"/>
    <property type="project" value="TreeGrafter"/>
</dbReference>
<dbReference type="PANTHER" id="PTHR12241:SF145">
    <property type="entry name" value="TUBULIN POLYGLUTAMYLASE TTLL5"/>
    <property type="match status" value="1"/>
</dbReference>
<name>A0A0M0J367_9EUKA</name>
<evidence type="ECO:0000313" key="9">
    <source>
        <dbReference type="Proteomes" id="UP000037460"/>
    </source>
</evidence>
<comment type="caution">
    <text evidence="8">The sequence shown here is derived from an EMBL/GenBank/DDBJ whole genome shotgun (WGS) entry which is preliminary data.</text>
</comment>
<dbReference type="Gene3D" id="3.30.470.20">
    <property type="entry name" value="ATP-grasp fold, B domain"/>
    <property type="match status" value="1"/>
</dbReference>
<keyword evidence="4" id="KW-0067">ATP-binding</keyword>
<dbReference type="Gene3D" id="3.30.1120.90">
    <property type="entry name" value="Nucleosome assembly protein"/>
    <property type="match status" value="1"/>
</dbReference>
<dbReference type="Pfam" id="PF03133">
    <property type="entry name" value="TTL"/>
    <property type="match status" value="1"/>
</dbReference>
<evidence type="ECO:0000256" key="5">
    <source>
        <dbReference type="ARBA" id="ARBA00041448"/>
    </source>
</evidence>
<sequence length="1142" mass="126971">MRETLCLIDRMLGVPVPWNGVAHEGMNWRFKKLRPMDAESSFDSSSANELLSRESRLSVYGTDPIGTVKTENRSMWRNVNLVVRWSEFEPKPDEYNWAAFDSLLLDVTKRSKPFAVGITFLSGPNYYPQWLFESPFNVTKVTEDGPVRSRADLDKFWCWTGEEGSRGQLGAEPVAPSCLMQNQHLYAVAMWALTTRIDYWNIPLTAAKQQLTGTSFDGVWRFLNRYSGVRWSWQSPGAWIGFRDGLDTLDVERFPEAEFGELPQNWQTMSLRTSQSPDSQALLANRQRSICDSFAKNGCRIEMDVSTDSGKTALAYGNGTNDVNVDVWRSDYGMFMQRRDNSSGSVGYWWQGPKDQMYGRYSRGFAHPQSTIEMVLDQGLWGGLPLTASRAHLTLRLVFLDNSVGQFFVGYDALDGPRGWVVDTKGTSRWREVTFAINDGQFARGDGSGPNGADANEVQSSLNAITEEAAAEVLRVHAAANARRAPLFAERARALTAIRGFWRRAILGHGTLERFATKRDREILTHLEDVRVEEAADVHSGYTLILTFNESNPFFSNRVLEKRITWTDGLLRLEASEIAWRRPEYDPEVALTRHDRATEAAAQAAAAAPGADAVSDHGTGKRSRGQDEACAEDDAPMNSVPTLLMTMLCTELGEHAPLEVGEEDDEDIAERAQLAREAQMICDAIKDDVWLDPISLYEAARIAGLRVDQKWQERPVGVPCYDAWQAGPSWLGYFENYRAAVNFGKGMQNSNLVQVILRDHGYDKVDVFEHLAWSIFWCSGLPLPEYLSGLRPWQRINKFPQTTALTSKLALWTHFEAMQKLHGGASYDFMPECFVLPGSLEAYESHLARRLSEPDGANDLWILKPDDVDLSKGVSLASKGASCGIGIFLHRATRSSRWGGWGGGGGGGLLSDAVRRHRGVACRYIDPPMLMGGYKSDVRLYVLVTSFHPLVCYLYNEGLGRFATEPYTTRDIETRTAHLTNYSINKHSSTFVAPQATLASAADADATGSKWTLSAYKKRMVEQLGEAVAARAWASVDDLIIKALLAVEPTVTRATEAQLPAEAHGAPNQHCFQVFGFDVLFDAAAKPWLLEANLDPSLDADTPLDLKTAAASLPSPPESRATSTEYAASLRTARTTTPNTIR</sequence>
<evidence type="ECO:0000256" key="4">
    <source>
        <dbReference type="ARBA" id="ARBA00022840"/>
    </source>
</evidence>
<comment type="catalytic activity">
    <reaction evidence="6">
        <text>L-glutamyl-[protein] + L-glutamate + ATP = gamma-L-glutamyl-L-glutamyl-[protein] + ADP + phosphate + H(+)</text>
        <dbReference type="Rhea" id="RHEA:60144"/>
        <dbReference type="Rhea" id="RHEA-COMP:10208"/>
        <dbReference type="Rhea" id="RHEA-COMP:15517"/>
        <dbReference type="ChEBI" id="CHEBI:15378"/>
        <dbReference type="ChEBI" id="CHEBI:29973"/>
        <dbReference type="ChEBI" id="CHEBI:29985"/>
        <dbReference type="ChEBI" id="CHEBI:30616"/>
        <dbReference type="ChEBI" id="CHEBI:43474"/>
        <dbReference type="ChEBI" id="CHEBI:143622"/>
        <dbReference type="ChEBI" id="CHEBI:456216"/>
    </reaction>
    <physiologicalReaction direction="left-to-right" evidence="6">
        <dbReference type="Rhea" id="RHEA:60145"/>
    </physiologicalReaction>
</comment>
<feature type="region of interest" description="Disordered" evidence="7">
    <location>
        <begin position="606"/>
        <end position="636"/>
    </location>
</feature>
<comment type="similarity">
    <text evidence="1">Belongs to the nucleosome assembly protein (NAP) family.</text>
</comment>
<dbReference type="OrthoDB" id="202825at2759"/>
<keyword evidence="3" id="KW-0547">Nucleotide-binding</keyword>
<organism evidence="8 9">
    <name type="scientific">Chrysochromulina tobinii</name>
    <dbReference type="NCBI Taxonomy" id="1460289"/>
    <lineage>
        <taxon>Eukaryota</taxon>
        <taxon>Haptista</taxon>
        <taxon>Haptophyta</taxon>
        <taxon>Prymnesiophyceae</taxon>
        <taxon>Prymnesiales</taxon>
        <taxon>Chrysochromulinaceae</taxon>
        <taxon>Chrysochromulina</taxon>
    </lineage>
</organism>
<accession>A0A0M0J367</accession>
<dbReference type="GO" id="GO:0005524">
    <property type="term" value="F:ATP binding"/>
    <property type="evidence" value="ECO:0007669"/>
    <property type="project" value="UniProtKB-KW"/>
</dbReference>
<proteinExistence type="inferred from homology"/>
<dbReference type="GO" id="GO:0036064">
    <property type="term" value="C:ciliary basal body"/>
    <property type="evidence" value="ECO:0007669"/>
    <property type="project" value="TreeGrafter"/>
</dbReference>
<dbReference type="GO" id="GO:0015631">
    <property type="term" value="F:tubulin binding"/>
    <property type="evidence" value="ECO:0007669"/>
    <property type="project" value="TreeGrafter"/>
</dbReference>
<dbReference type="Pfam" id="PF00956">
    <property type="entry name" value="NAP"/>
    <property type="match status" value="1"/>
</dbReference>
<dbReference type="InterPro" id="IPR004344">
    <property type="entry name" value="TTL/TTLL_fam"/>
</dbReference>
<gene>
    <name evidence="8" type="ORF">Ctob_000047</name>
</gene>
<dbReference type="GO" id="GO:0000226">
    <property type="term" value="P:microtubule cytoskeleton organization"/>
    <property type="evidence" value="ECO:0007669"/>
    <property type="project" value="TreeGrafter"/>
</dbReference>
<feature type="compositionally biased region" description="Polar residues" evidence="7">
    <location>
        <begin position="1120"/>
        <end position="1142"/>
    </location>
</feature>
<dbReference type="SUPFAM" id="SSF143113">
    <property type="entry name" value="NAP-like"/>
    <property type="match status" value="1"/>
</dbReference>
<dbReference type="AlphaFoldDB" id="A0A0M0J367"/>
<dbReference type="PANTHER" id="PTHR12241">
    <property type="entry name" value="TUBULIN POLYGLUTAMYLASE"/>
    <property type="match status" value="1"/>
</dbReference>
<feature type="region of interest" description="Disordered" evidence="7">
    <location>
        <begin position="1109"/>
        <end position="1142"/>
    </location>
</feature>